<feature type="compositionally biased region" description="Basic and acidic residues" evidence="1">
    <location>
        <begin position="312"/>
        <end position="327"/>
    </location>
</feature>
<reference evidence="3" key="1">
    <citation type="submission" date="2023-01" db="EMBL/GenBank/DDBJ databases">
        <title>Draft genome sequence of Nocardiopsis sp. LSu2-4 isolated from halophytes.</title>
        <authorList>
            <person name="Duangmal K."/>
            <person name="Chantavorakit T."/>
        </authorList>
    </citation>
    <scope>NUCLEOTIDE SEQUENCE</scope>
    <source>
        <strain evidence="3">LSu2-4</strain>
    </source>
</reference>
<dbReference type="EMBL" id="JAQFWP010000031">
    <property type="protein sequence ID" value="MDA2806237.1"/>
    <property type="molecule type" value="Genomic_DNA"/>
</dbReference>
<name>A0ABT4TNG5_9ACTN</name>
<dbReference type="RefSeq" id="WP_270678879.1">
    <property type="nucleotide sequence ID" value="NZ_JAQFWP010000031.1"/>
</dbReference>
<feature type="compositionally biased region" description="Gly residues" evidence="1">
    <location>
        <begin position="30"/>
        <end position="43"/>
    </location>
</feature>
<proteinExistence type="predicted"/>
<evidence type="ECO:0000256" key="1">
    <source>
        <dbReference type="SAM" id="MobiDB-lite"/>
    </source>
</evidence>
<comment type="caution">
    <text evidence="3">The sequence shown here is derived from an EMBL/GenBank/DDBJ whole genome shotgun (WGS) entry which is preliminary data.</text>
</comment>
<keyword evidence="4" id="KW-1185">Reference proteome</keyword>
<accession>A0ABT4TNG5</accession>
<evidence type="ECO:0000313" key="4">
    <source>
        <dbReference type="Proteomes" id="UP001165685"/>
    </source>
</evidence>
<dbReference type="Proteomes" id="UP001165685">
    <property type="component" value="Unassembled WGS sequence"/>
</dbReference>
<dbReference type="PROSITE" id="PS51257">
    <property type="entry name" value="PROKAR_LIPOPROTEIN"/>
    <property type="match status" value="1"/>
</dbReference>
<feature type="region of interest" description="Disordered" evidence="1">
    <location>
        <begin position="29"/>
        <end position="49"/>
    </location>
</feature>
<sequence>MQRVLQHVRLFAATGLALVVATACSTGADTTGGGSGSGGGEGSSGPPTGLALLYRGYDGGDPEQDQALVFLDPESGEETDVFPLPEGAVDPMASGIPVWAQFSEDWNYFVYSPPGDQTVQIAQLVENEEGEYVYKPAASLETPPAEVWTDPRIQGDRLWFASRAAEGQASSFQVMSVPMDDPTTSPSQEGTVPFDENGVPSEWAVSPGGELHVREKAPVQSVPGEAGSNLTVRKSGDTIMNATLMKGGAQLQHVSGAPVWGGGTVIVTPSDEGTPAGQATNTGASLLEINEGGTGFTETPPPGGRGDLASVHAERETRRGPPPDRRGLVSNGRG</sequence>
<evidence type="ECO:0000313" key="3">
    <source>
        <dbReference type="EMBL" id="MDA2806237.1"/>
    </source>
</evidence>
<keyword evidence="2" id="KW-0732">Signal</keyword>
<feature type="region of interest" description="Disordered" evidence="1">
    <location>
        <begin position="287"/>
        <end position="334"/>
    </location>
</feature>
<evidence type="ECO:0000256" key="2">
    <source>
        <dbReference type="SAM" id="SignalP"/>
    </source>
</evidence>
<feature type="chain" id="PRO_5047412287" evidence="2">
    <location>
        <begin position="29"/>
        <end position="334"/>
    </location>
</feature>
<organism evidence="3 4">
    <name type="scientific">Nocardiopsis suaedae</name>
    <dbReference type="NCBI Taxonomy" id="3018444"/>
    <lineage>
        <taxon>Bacteria</taxon>
        <taxon>Bacillati</taxon>
        <taxon>Actinomycetota</taxon>
        <taxon>Actinomycetes</taxon>
        <taxon>Streptosporangiales</taxon>
        <taxon>Nocardiopsidaceae</taxon>
        <taxon>Nocardiopsis</taxon>
    </lineage>
</organism>
<gene>
    <name evidence="3" type="ORF">O4U47_17125</name>
</gene>
<protein>
    <submittedName>
        <fullName evidence="3">Uncharacterized protein</fullName>
    </submittedName>
</protein>
<feature type="signal peptide" evidence="2">
    <location>
        <begin position="1"/>
        <end position="28"/>
    </location>
</feature>